<sequence>MPTPNAPWTTGDAHPPPPSAVALGALSLLPTVPVQVPAEAPAWLHDSVADITKVDLGCHFAAVLTALIRLEIAVGYEVGENKKLPGGKKLLRPQIISDWIKGGRGQKTKKAPVIGDVDLHVAEGDTWWDGIQPDWRARNTHGRWCADGTYEDNWDWGALDCSGVNGLLSAVAALYFWGVAVRMGPEEKKTWWEQSVLDVGWVLEGLERTHS</sequence>
<accession>A0AAD7ELT9</accession>
<evidence type="ECO:0000313" key="2">
    <source>
        <dbReference type="Proteomes" id="UP001218218"/>
    </source>
</evidence>
<protein>
    <submittedName>
        <fullName evidence="1">Uncharacterized protein</fullName>
    </submittedName>
</protein>
<dbReference type="Proteomes" id="UP001218218">
    <property type="component" value="Unassembled WGS sequence"/>
</dbReference>
<dbReference type="AlphaFoldDB" id="A0AAD7ELT9"/>
<organism evidence="1 2">
    <name type="scientific">Mycena albidolilacea</name>
    <dbReference type="NCBI Taxonomy" id="1033008"/>
    <lineage>
        <taxon>Eukaryota</taxon>
        <taxon>Fungi</taxon>
        <taxon>Dikarya</taxon>
        <taxon>Basidiomycota</taxon>
        <taxon>Agaricomycotina</taxon>
        <taxon>Agaricomycetes</taxon>
        <taxon>Agaricomycetidae</taxon>
        <taxon>Agaricales</taxon>
        <taxon>Marasmiineae</taxon>
        <taxon>Mycenaceae</taxon>
        <taxon>Mycena</taxon>
    </lineage>
</organism>
<comment type="caution">
    <text evidence="1">The sequence shown here is derived from an EMBL/GenBank/DDBJ whole genome shotgun (WGS) entry which is preliminary data.</text>
</comment>
<reference evidence="1" key="1">
    <citation type="submission" date="2023-03" db="EMBL/GenBank/DDBJ databases">
        <title>Massive genome expansion in bonnet fungi (Mycena s.s.) driven by repeated elements and novel gene families across ecological guilds.</title>
        <authorList>
            <consortium name="Lawrence Berkeley National Laboratory"/>
            <person name="Harder C.B."/>
            <person name="Miyauchi S."/>
            <person name="Viragh M."/>
            <person name="Kuo A."/>
            <person name="Thoen E."/>
            <person name="Andreopoulos B."/>
            <person name="Lu D."/>
            <person name="Skrede I."/>
            <person name="Drula E."/>
            <person name="Henrissat B."/>
            <person name="Morin E."/>
            <person name="Kohler A."/>
            <person name="Barry K."/>
            <person name="LaButti K."/>
            <person name="Morin E."/>
            <person name="Salamov A."/>
            <person name="Lipzen A."/>
            <person name="Mereny Z."/>
            <person name="Hegedus B."/>
            <person name="Baldrian P."/>
            <person name="Stursova M."/>
            <person name="Weitz H."/>
            <person name="Taylor A."/>
            <person name="Grigoriev I.V."/>
            <person name="Nagy L.G."/>
            <person name="Martin F."/>
            <person name="Kauserud H."/>
        </authorList>
    </citation>
    <scope>NUCLEOTIDE SEQUENCE</scope>
    <source>
        <strain evidence="1">CBHHK002</strain>
    </source>
</reference>
<evidence type="ECO:0000313" key="1">
    <source>
        <dbReference type="EMBL" id="KAJ7337635.1"/>
    </source>
</evidence>
<keyword evidence="2" id="KW-1185">Reference proteome</keyword>
<dbReference type="EMBL" id="JARIHO010000029">
    <property type="protein sequence ID" value="KAJ7337635.1"/>
    <property type="molecule type" value="Genomic_DNA"/>
</dbReference>
<gene>
    <name evidence="1" type="ORF">DFH08DRAFT_705383</name>
</gene>
<name>A0AAD7ELT9_9AGAR</name>
<proteinExistence type="predicted"/>